<dbReference type="NCBIfam" id="TIGR02287">
    <property type="entry name" value="PaaY"/>
    <property type="match status" value="1"/>
</dbReference>
<dbReference type="Pfam" id="PF00132">
    <property type="entry name" value="Hexapep"/>
    <property type="match status" value="1"/>
</dbReference>
<dbReference type="InterPro" id="IPR050484">
    <property type="entry name" value="Transf_Hexapept/Carb_Anhydrase"/>
</dbReference>
<reference evidence="1 2" key="1">
    <citation type="submission" date="2018-09" db="EMBL/GenBank/DDBJ databases">
        <title>Metagenome Assembled Genomes from an Advanced Water Purification Facility.</title>
        <authorList>
            <person name="Stamps B.W."/>
            <person name="Spear J.R."/>
        </authorList>
    </citation>
    <scope>NUCLEOTIDE SEQUENCE [LARGE SCALE GENOMIC DNA]</scope>
    <source>
        <strain evidence="1">Bin_27_1</strain>
    </source>
</reference>
<name>A0A5C7SR46_THASP</name>
<dbReference type="InterPro" id="IPR001451">
    <property type="entry name" value="Hexapep"/>
</dbReference>
<dbReference type="InterPro" id="IPR011004">
    <property type="entry name" value="Trimer_LpxA-like_sf"/>
</dbReference>
<dbReference type="AlphaFoldDB" id="A0A5C7SR46"/>
<dbReference type="InterPro" id="IPR011974">
    <property type="entry name" value="PaaY"/>
</dbReference>
<organism evidence="1 2">
    <name type="scientific">Thauera aminoaromatica</name>
    <dbReference type="NCBI Taxonomy" id="164330"/>
    <lineage>
        <taxon>Bacteria</taxon>
        <taxon>Pseudomonadati</taxon>
        <taxon>Pseudomonadota</taxon>
        <taxon>Betaproteobacteria</taxon>
        <taxon>Rhodocyclales</taxon>
        <taxon>Zoogloeaceae</taxon>
        <taxon>Thauera</taxon>
    </lineage>
</organism>
<protein>
    <submittedName>
        <fullName evidence="1">Phenylacetic acid degradation protein PaaY</fullName>
    </submittedName>
</protein>
<dbReference type="PANTHER" id="PTHR13061:SF29">
    <property type="entry name" value="GAMMA CARBONIC ANHYDRASE-LIKE 1, MITOCHONDRIAL-RELATED"/>
    <property type="match status" value="1"/>
</dbReference>
<dbReference type="EMBL" id="SSFD01000111">
    <property type="protein sequence ID" value="TXH86324.1"/>
    <property type="molecule type" value="Genomic_DNA"/>
</dbReference>
<dbReference type="PANTHER" id="PTHR13061">
    <property type="entry name" value="DYNACTIN SUBUNIT P25"/>
    <property type="match status" value="1"/>
</dbReference>
<accession>A0A5C7SR46</accession>
<evidence type="ECO:0000313" key="2">
    <source>
        <dbReference type="Proteomes" id="UP000321192"/>
    </source>
</evidence>
<evidence type="ECO:0000313" key="1">
    <source>
        <dbReference type="EMBL" id="TXH86324.1"/>
    </source>
</evidence>
<comment type="caution">
    <text evidence="1">The sequence shown here is derived from an EMBL/GenBank/DDBJ whole genome shotgun (WGS) entry which is preliminary data.</text>
</comment>
<dbReference type="RefSeq" id="WP_276658070.1">
    <property type="nucleotide sequence ID" value="NZ_SSFD01000111.1"/>
</dbReference>
<gene>
    <name evidence="1" type="primary">paaY</name>
    <name evidence="1" type="ORF">E6Q80_07785</name>
</gene>
<dbReference type="CDD" id="cd04745">
    <property type="entry name" value="LbH_paaY_like"/>
    <property type="match status" value="1"/>
</dbReference>
<dbReference type="Proteomes" id="UP000321192">
    <property type="component" value="Unassembled WGS sequence"/>
</dbReference>
<sequence>MPCYEIDGVRPVVHPTAYVHPDAVLIGDVFVGAGCYVAPLASLRGDFGRIVLEEGSNVQDCCVLHSFPGIDTVVGVNGHVGHAAVLHACRIGRNALVGMNAVVMDHAEVGEGSIIAAAAFVKAEMKIPPGVLVAGIPAKVLRELTEQERKWKVIGTDCYQNLARRSLASLKPCEPLREGDRERARFEMPDVMPLSDARRRAG</sequence>
<dbReference type="Gene3D" id="2.160.10.10">
    <property type="entry name" value="Hexapeptide repeat proteins"/>
    <property type="match status" value="1"/>
</dbReference>
<dbReference type="SUPFAM" id="SSF51161">
    <property type="entry name" value="Trimeric LpxA-like enzymes"/>
    <property type="match status" value="1"/>
</dbReference>
<proteinExistence type="predicted"/>